<dbReference type="AlphaFoldDB" id="A0A5J4Q245"/>
<comment type="subunit">
    <text evidence="4">Hexamer formed by 3 homodimers.</text>
</comment>
<name>A0A5J4Q245_9ZZZZ</name>
<dbReference type="InterPro" id="IPR002638">
    <property type="entry name" value="Quinolinate_PRibosylTrfase_C"/>
</dbReference>
<feature type="non-terminal residue" evidence="14">
    <location>
        <position position="226"/>
    </location>
</feature>
<keyword evidence="7 14" id="KW-0328">Glycosyltransferase</keyword>
<evidence type="ECO:0000256" key="7">
    <source>
        <dbReference type="ARBA" id="ARBA00022676"/>
    </source>
</evidence>
<dbReference type="InterPro" id="IPR027277">
    <property type="entry name" value="NadC/ModD"/>
</dbReference>
<keyword evidence="8 14" id="KW-0808">Transferase</keyword>
<protein>
    <recommendedName>
        <fullName evidence="11">Probable nicotinate-nucleotide pyrophosphorylase [carboxylating]</fullName>
        <ecNumber evidence="5">2.4.2.19</ecNumber>
    </recommendedName>
    <alternativeName>
        <fullName evidence="9">Quinolinate phosphoribosyltransferase [decarboxylating]</fullName>
    </alternativeName>
</protein>
<dbReference type="GO" id="GO:0009435">
    <property type="term" value="P:NAD+ biosynthetic process"/>
    <property type="evidence" value="ECO:0007669"/>
    <property type="project" value="UniProtKB-UniPathway"/>
</dbReference>
<dbReference type="Gene3D" id="3.90.1170.20">
    <property type="entry name" value="Quinolinate phosphoribosyl transferase, N-terminal domain"/>
    <property type="match status" value="1"/>
</dbReference>
<feature type="domain" description="Quinolinate phosphoribosyl transferase N-terminal" evidence="13">
    <location>
        <begin position="21"/>
        <end position="106"/>
    </location>
</feature>
<evidence type="ECO:0000256" key="6">
    <source>
        <dbReference type="ARBA" id="ARBA00022642"/>
    </source>
</evidence>
<evidence type="ECO:0000256" key="8">
    <source>
        <dbReference type="ARBA" id="ARBA00022679"/>
    </source>
</evidence>
<gene>
    <name evidence="14" type="ORF">EZS27_034382</name>
</gene>
<dbReference type="FunFam" id="3.20.20.70:FF:000030">
    <property type="entry name" value="Nicotinate-nucleotide pyrophosphorylase, carboxylating"/>
    <property type="match status" value="1"/>
</dbReference>
<dbReference type="GO" id="GO:0004514">
    <property type="term" value="F:nicotinate-nucleotide diphosphorylase (carboxylating) activity"/>
    <property type="evidence" value="ECO:0007669"/>
    <property type="project" value="UniProtKB-EC"/>
</dbReference>
<dbReference type="InterPro" id="IPR037128">
    <property type="entry name" value="Quinolinate_PRibosylTase_N_sf"/>
</dbReference>
<evidence type="ECO:0000256" key="3">
    <source>
        <dbReference type="ARBA" id="ARBA00009400"/>
    </source>
</evidence>
<dbReference type="GO" id="GO:0034213">
    <property type="term" value="P:quinolinate catabolic process"/>
    <property type="evidence" value="ECO:0007669"/>
    <property type="project" value="TreeGrafter"/>
</dbReference>
<dbReference type="SUPFAM" id="SSF51690">
    <property type="entry name" value="Nicotinate/Quinolinate PRTase C-terminal domain-like"/>
    <property type="match status" value="1"/>
</dbReference>
<evidence type="ECO:0000313" key="14">
    <source>
        <dbReference type="EMBL" id="KAA6315109.1"/>
    </source>
</evidence>
<dbReference type="NCBIfam" id="TIGR00078">
    <property type="entry name" value="nadC"/>
    <property type="match status" value="1"/>
</dbReference>
<keyword evidence="6" id="KW-0662">Pyridine nucleotide biosynthesis</keyword>
<comment type="function">
    <text evidence="1">Involved in the catabolism of quinolinic acid (QA).</text>
</comment>
<dbReference type="EMBL" id="SNRY01005380">
    <property type="protein sequence ID" value="KAA6315109.1"/>
    <property type="molecule type" value="Genomic_DNA"/>
</dbReference>
<evidence type="ECO:0000256" key="10">
    <source>
        <dbReference type="ARBA" id="ARBA00047445"/>
    </source>
</evidence>
<dbReference type="FunFam" id="3.90.1170.20:FF:000001">
    <property type="entry name" value="Nicotinate-nucleotide diphosphorylase (Carboxylating)"/>
    <property type="match status" value="1"/>
</dbReference>
<evidence type="ECO:0000259" key="12">
    <source>
        <dbReference type="Pfam" id="PF01729"/>
    </source>
</evidence>
<dbReference type="InterPro" id="IPR022412">
    <property type="entry name" value="Quinolinate_PRibosylTrfase_N"/>
</dbReference>
<evidence type="ECO:0000256" key="2">
    <source>
        <dbReference type="ARBA" id="ARBA00004893"/>
    </source>
</evidence>
<dbReference type="PANTHER" id="PTHR32179">
    <property type="entry name" value="NICOTINATE-NUCLEOTIDE PYROPHOSPHORYLASE [CARBOXYLATING]"/>
    <property type="match status" value="1"/>
</dbReference>
<dbReference type="Pfam" id="PF01729">
    <property type="entry name" value="QRPTase_C"/>
    <property type="match status" value="1"/>
</dbReference>
<comment type="caution">
    <text evidence="14">The sequence shown here is derived from an EMBL/GenBank/DDBJ whole genome shotgun (WGS) entry which is preliminary data.</text>
</comment>
<dbReference type="InterPro" id="IPR013785">
    <property type="entry name" value="Aldolase_TIM"/>
</dbReference>
<proteinExistence type="inferred from homology"/>
<dbReference type="InterPro" id="IPR004393">
    <property type="entry name" value="NadC"/>
</dbReference>
<evidence type="ECO:0000259" key="13">
    <source>
        <dbReference type="Pfam" id="PF02749"/>
    </source>
</evidence>
<evidence type="ECO:0000256" key="1">
    <source>
        <dbReference type="ARBA" id="ARBA00003237"/>
    </source>
</evidence>
<dbReference type="GO" id="GO:0005737">
    <property type="term" value="C:cytoplasm"/>
    <property type="evidence" value="ECO:0007669"/>
    <property type="project" value="TreeGrafter"/>
</dbReference>
<dbReference type="Gene3D" id="3.20.20.70">
    <property type="entry name" value="Aldolase class I"/>
    <property type="match status" value="1"/>
</dbReference>
<comment type="catalytic activity">
    <reaction evidence="10">
        <text>nicotinate beta-D-ribonucleotide + CO2 + diphosphate = quinolinate + 5-phospho-alpha-D-ribose 1-diphosphate + 2 H(+)</text>
        <dbReference type="Rhea" id="RHEA:12733"/>
        <dbReference type="ChEBI" id="CHEBI:15378"/>
        <dbReference type="ChEBI" id="CHEBI:16526"/>
        <dbReference type="ChEBI" id="CHEBI:29959"/>
        <dbReference type="ChEBI" id="CHEBI:33019"/>
        <dbReference type="ChEBI" id="CHEBI:57502"/>
        <dbReference type="ChEBI" id="CHEBI:58017"/>
        <dbReference type="EC" id="2.4.2.19"/>
    </reaction>
</comment>
<comment type="pathway">
    <text evidence="2">Cofactor biosynthesis; NAD(+) biosynthesis; nicotinate D-ribonucleotide from quinolinate: step 1/1.</text>
</comment>
<comment type="similarity">
    <text evidence="3">Belongs to the NadC/ModD family.</text>
</comment>
<evidence type="ECO:0000256" key="9">
    <source>
        <dbReference type="ARBA" id="ARBA00033102"/>
    </source>
</evidence>
<dbReference type="SUPFAM" id="SSF54675">
    <property type="entry name" value="Nicotinate/Quinolinate PRTase N-terminal domain-like"/>
    <property type="match status" value="1"/>
</dbReference>
<sequence length="226" mass="25043">MNDLIDRLIDLAFAEDIGDGDHTTLSCIPYTAIGKSKLLIKEPGVLAGIEIAKEIFHRFDSSLKVEVFINDGAEVKPGDVAMIVVGKVQSLLQTERLMLNVMQRMSGIATTTRKYVKLLEGTKTRVLDTRKTTPGLRMLEKAAVKIGGGVNHRIGLFDMILLKDNHVDFAGGIDKAIARAKAYLKDKGKDLKIEIEVRNFDELQQVLHIGGIDRIMLDNFTPENTK</sequence>
<evidence type="ECO:0000256" key="4">
    <source>
        <dbReference type="ARBA" id="ARBA00011218"/>
    </source>
</evidence>
<dbReference type="Pfam" id="PF02749">
    <property type="entry name" value="QRPTase_N"/>
    <property type="match status" value="1"/>
</dbReference>
<reference evidence="14" key="1">
    <citation type="submission" date="2019-03" db="EMBL/GenBank/DDBJ databases">
        <title>Single cell metagenomics reveals metabolic interactions within the superorganism composed of flagellate Streblomastix strix and complex community of Bacteroidetes bacteria on its surface.</title>
        <authorList>
            <person name="Treitli S.C."/>
            <person name="Kolisko M."/>
            <person name="Husnik F."/>
            <person name="Keeling P."/>
            <person name="Hampl V."/>
        </authorList>
    </citation>
    <scope>NUCLEOTIDE SEQUENCE</scope>
    <source>
        <strain evidence="14">STM</strain>
    </source>
</reference>
<dbReference type="PANTHER" id="PTHR32179:SF3">
    <property type="entry name" value="NICOTINATE-NUCLEOTIDE PYROPHOSPHORYLASE [CARBOXYLATING]"/>
    <property type="match status" value="1"/>
</dbReference>
<accession>A0A5J4Q245</accession>
<organism evidence="14">
    <name type="scientific">termite gut metagenome</name>
    <dbReference type="NCBI Taxonomy" id="433724"/>
    <lineage>
        <taxon>unclassified sequences</taxon>
        <taxon>metagenomes</taxon>
        <taxon>organismal metagenomes</taxon>
    </lineage>
</organism>
<dbReference type="InterPro" id="IPR036068">
    <property type="entry name" value="Nicotinate_pribotase-like_C"/>
</dbReference>
<dbReference type="UniPathway" id="UPA00253">
    <property type="reaction ID" value="UER00331"/>
</dbReference>
<dbReference type="CDD" id="cd01572">
    <property type="entry name" value="QPRTase"/>
    <property type="match status" value="1"/>
</dbReference>
<dbReference type="EC" id="2.4.2.19" evidence="5"/>
<evidence type="ECO:0000256" key="11">
    <source>
        <dbReference type="ARBA" id="ARBA00069173"/>
    </source>
</evidence>
<feature type="domain" description="Quinolinate phosphoribosyl transferase C-terminal" evidence="12">
    <location>
        <begin position="108"/>
        <end position="226"/>
    </location>
</feature>
<evidence type="ECO:0000256" key="5">
    <source>
        <dbReference type="ARBA" id="ARBA00011944"/>
    </source>
</evidence>